<dbReference type="Pfam" id="PF13399">
    <property type="entry name" value="LytR_C"/>
    <property type="match status" value="1"/>
</dbReference>
<feature type="compositionally biased region" description="Basic and acidic residues" evidence="2">
    <location>
        <begin position="121"/>
        <end position="131"/>
    </location>
</feature>
<evidence type="ECO:0000313" key="5">
    <source>
        <dbReference type="EMBL" id="PSL56845.1"/>
    </source>
</evidence>
<dbReference type="RefSeq" id="WP_245949806.1">
    <property type="nucleotide sequence ID" value="NZ_PYAX01000003.1"/>
</dbReference>
<comment type="caution">
    <text evidence="5">The sequence shown here is derived from an EMBL/GenBank/DDBJ whole genome shotgun (WGS) entry which is preliminary data.</text>
</comment>
<feature type="region of interest" description="Disordered" evidence="2">
    <location>
        <begin position="628"/>
        <end position="650"/>
    </location>
</feature>
<organism evidence="5 6">
    <name type="scientific">Saccharothrix carnea</name>
    <dbReference type="NCBI Taxonomy" id="1280637"/>
    <lineage>
        <taxon>Bacteria</taxon>
        <taxon>Bacillati</taxon>
        <taxon>Actinomycetota</taxon>
        <taxon>Actinomycetes</taxon>
        <taxon>Pseudonocardiales</taxon>
        <taxon>Pseudonocardiaceae</taxon>
        <taxon>Saccharothrix</taxon>
    </lineage>
</organism>
<feature type="region of interest" description="Disordered" evidence="2">
    <location>
        <begin position="1"/>
        <end position="166"/>
    </location>
</feature>
<dbReference type="InterPro" id="IPR027381">
    <property type="entry name" value="LytR/CpsA/Psr_C"/>
</dbReference>
<evidence type="ECO:0000256" key="2">
    <source>
        <dbReference type="SAM" id="MobiDB-lite"/>
    </source>
</evidence>
<feature type="compositionally biased region" description="Basic and acidic residues" evidence="2">
    <location>
        <begin position="76"/>
        <end position="100"/>
    </location>
</feature>
<feature type="compositionally biased region" description="Low complexity" evidence="2">
    <location>
        <begin position="132"/>
        <end position="141"/>
    </location>
</feature>
<dbReference type="Pfam" id="PF03816">
    <property type="entry name" value="LytR_cpsA_psr"/>
    <property type="match status" value="1"/>
</dbReference>
<dbReference type="NCBIfam" id="TIGR00350">
    <property type="entry name" value="lytR_cpsA_psr"/>
    <property type="match status" value="1"/>
</dbReference>
<proteinExistence type="inferred from homology"/>
<feature type="compositionally biased region" description="Basic and acidic residues" evidence="2">
    <location>
        <begin position="31"/>
        <end position="40"/>
    </location>
</feature>
<sequence>MDNRPPRPGEPDGFRRRPVPPRNPSAGQPPRGHEPPRRSEPSAGFDPPRRGPERPTGERRTPGQPERRAPGAGERPSGERRAPGPTGERRAPGERPKRSATDPAPGPRASAPRARAGSEPGRSRADDDRRPAAPQRVSPAQRPRPPAGRGGGPPRRRPPTRPTSGGAIFRRSLLALFSVAVLLGTGYAWANLSTLLSNITTTDVISAAGGGEKPADGSVDILMVGMDSRTDSKGNPLPDEILRELHAGNENDGGLNTDTLILMHVPNDGGKAVAVSFPRDSYVQIAGGYGRHKINSAYGYGKNEAVAKLQKEGVDNPAELEVKSRQGAAKTLISTIEGLTGVVIDHYAEINLVGFYEITKAIGGVDVCLNQATRDDMSGANFAAGPQKIQGREALAFVRQRYGLLRGDLDRIVRQQVFMAGLAKQVLSAGTLSDPGKLRGLIDALTKSIVLNDGWNVLDFATQMKDLTGGNLRFETIPTGSIELNTPEDGMAVEVNEREVKRFFKNLSADPNATGTTTPPVDHATVTVEVRNASGLPGLAGRVLQALVAERFVDGGADNATPMATSVARYGTGGEAAAEAVSESLGGLELEEDPNVPAGHVRVFVGSDYAGPGAQNLAGKPLVGLDGARQQPTTTTTEPPITADGVRCVN</sequence>
<dbReference type="PANTHER" id="PTHR33392">
    <property type="entry name" value="POLYISOPRENYL-TEICHOIC ACID--PEPTIDOGLYCAN TEICHOIC ACID TRANSFERASE TAGU"/>
    <property type="match status" value="1"/>
</dbReference>
<feature type="domain" description="Cell envelope-related transcriptional attenuator" evidence="3">
    <location>
        <begin position="256"/>
        <end position="427"/>
    </location>
</feature>
<feature type="compositionally biased region" description="Basic and acidic residues" evidence="2">
    <location>
        <begin position="47"/>
        <end position="69"/>
    </location>
</feature>
<feature type="compositionally biased region" description="Low complexity" evidence="2">
    <location>
        <begin position="107"/>
        <end position="118"/>
    </location>
</feature>
<feature type="compositionally biased region" description="Basic and acidic residues" evidence="2">
    <location>
        <begin position="1"/>
        <end position="15"/>
    </location>
</feature>
<evidence type="ECO:0000259" key="3">
    <source>
        <dbReference type="Pfam" id="PF03816"/>
    </source>
</evidence>
<dbReference type="PANTHER" id="PTHR33392:SF6">
    <property type="entry name" value="POLYISOPRENYL-TEICHOIC ACID--PEPTIDOGLYCAN TEICHOIC ACID TRANSFERASE TAGU"/>
    <property type="match status" value="1"/>
</dbReference>
<comment type="similarity">
    <text evidence="1">Belongs to the LytR/CpsA/Psr (LCP) family.</text>
</comment>
<dbReference type="EMBL" id="PYAX01000003">
    <property type="protein sequence ID" value="PSL56845.1"/>
    <property type="molecule type" value="Genomic_DNA"/>
</dbReference>
<feature type="compositionally biased region" description="Low complexity" evidence="2">
    <location>
        <begin position="632"/>
        <end position="642"/>
    </location>
</feature>
<dbReference type="InterPro" id="IPR050922">
    <property type="entry name" value="LytR/CpsA/Psr_CW_biosynth"/>
</dbReference>
<gene>
    <name evidence="5" type="ORF">B0I31_103604</name>
</gene>
<dbReference type="Gene3D" id="3.30.70.2390">
    <property type="match status" value="1"/>
</dbReference>
<accession>A0A2P8IEE8</accession>
<name>A0A2P8IEE8_SACCR</name>
<dbReference type="InterPro" id="IPR004474">
    <property type="entry name" value="LytR_CpsA_psr"/>
</dbReference>
<evidence type="ECO:0000256" key="1">
    <source>
        <dbReference type="ARBA" id="ARBA00006068"/>
    </source>
</evidence>
<dbReference type="Gene3D" id="3.40.630.190">
    <property type="entry name" value="LCP protein"/>
    <property type="match status" value="1"/>
</dbReference>
<reference evidence="5 6" key="1">
    <citation type="submission" date="2018-03" db="EMBL/GenBank/DDBJ databases">
        <title>Genomic Encyclopedia of Type Strains, Phase III (KMG-III): the genomes of soil and plant-associated and newly described type strains.</title>
        <authorList>
            <person name="Whitman W."/>
        </authorList>
    </citation>
    <scope>NUCLEOTIDE SEQUENCE [LARGE SCALE GENOMIC DNA]</scope>
    <source>
        <strain evidence="5 6">CGMCC 4.7097</strain>
    </source>
</reference>
<dbReference type="AlphaFoldDB" id="A0A2P8IEE8"/>
<feature type="domain" description="LytR/CpsA/Psr regulator C-terminal" evidence="4">
    <location>
        <begin position="525"/>
        <end position="609"/>
    </location>
</feature>
<keyword evidence="6" id="KW-1185">Reference proteome</keyword>
<protein>
    <submittedName>
        <fullName evidence="5">LytR family transcriptional attenuator</fullName>
    </submittedName>
</protein>
<evidence type="ECO:0000313" key="6">
    <source>
        <dbReference type="Proteomes" id="UP000241118"/>
    </source>
</evidence>
<dbReference type="Proteomes" id="UP000241118">
    <property type="component" value="Unassembled WGS sequence"/>
</dbReference>
<evidence type="ECO:0000259" key="4">
    <source>
        <dbReference type="Pfam" id="PF13399"/>
    </source>
</evidence>